<keyword evidence="2" id="KW-1185">Reference proteome</keyword>
<gene>
    <name evidence="1" type="ORF">SERLA73DRAFT_185102</name>
</gene>
<dbReference type="EMBL" id="GL945483">
    <property type="protein sequence ID" value="EGN96880.1"/>
    <property type="molecule type" value="Genomic_DNA"/>
</dbReference>
<sequence length="231" mass="26031">MNVDDNDRGETFAVISPDGTRMLLSKGTSAELWDIENHQKLLTQLGRSYRGEPLVAFSPDGKYIASSIPYDQKVTFYDALTGAILCKHEIDGNLEITSLSISKDSARILISFDTGNTVIGHIAEPYTSMHVVDTIPPVHTMVQPWRQVSPWFEDKRKNLLYFPETVERLWARMGSNLRGLILELKTGEVVFLEMEDYLKAFNLGSDWGKGNVQYVTYDEHVAACMVAHLSQ</sequence>
<dbReference type="InParanoid" id="F8Q424"/>
<evidence type="ECO:0000313" key="1">
    <source>
        <dbReference type="EMBL" id="EGN96880.1"/>
    </source>
</evidence>
<name>F8Q424_SERL3</name>
<dbReference type="InterPro" id="IPR015943">
    <property type="entry name" value="WD40/YVTN_repeat-like_dom_sf"/>
</dbReference>
<organism evidence="2">
    <name type="scientific">Serpula lacrymans var. lacrymans (strain S7.3)</name>
    <name type="common">Dry rot fungus</name>
    <dbReference type="NCBI Taxonomy" id="936435"/>
    <lineage>
        <taxon>Eukaryota</taxon>
        <taxon>Fungi</taxon>
        <taxon>Dikarya</taxon>
        <taxon>Basidiomycota</taxon>
        <taxon>Agaricomycotina</taxon>
        <taxon>Agaricomycetes</taxon>
        <taxon>Agaricomycetidae</taxon>
        <taxon>Boletales</taxon>
        <taxon>Coniophorineae</taxon>
        <taxon>Serpulaceae</taxon>
        <taxon>Serpula</taxon>
    </lineage>
</organism>
<protein>
    <submittedName>
        <fullName evidence="1">Uncharacterized protein</fullName>
    </submittedName>
</protein>
<dbReference type="Gene3D" id="2.130.10.10">
    <property type="entry name" value="YVTN repeat-like/Quinoprotein amine dehydrogenase"/>
    <property type="match status" value="1"/>
</dbReference>
<reference evidence="2" key="1">
    <citation type="journal article" date="2011" name="Science">
        <title>The plant cell wall-decomposing machinery underlies the functional diversity of forest fungi.</title>
        <authorList>
            <person name="Eastwood D.C."/>
            <person name="Floudas D."/>
            <person name="Binder M."/>
            <person name="Majcherczyk A."/>
            <person name="Schneider P."/>
            <person name="Aerts A."/>
            <person name="Asiegbu F.O."/>
            <person name="Baker S.E."/>
            <person name="Barry K."/>
            <person name="Bendiksby M."/>
            <person name="Blumentritt M."/>
            <person name="Coutinho P.M."/>
            <person name="Cullen D."/>
            <person name="de Vries R.P."/>
            <person name="Gathman A."/>
            <person name="Goodell B."/>
            <person name="Henrissat B."/>
            <person name="Ihrmark K."/>
            <person name="Kauserud H."/>
            <person name="Kohler A."/>
            <person name="LaButti K."/>
            <person name="Lapidus A."/>
            <person name="Lavin J.L."/>
            <person name="Lee Y.-H."/>
            <person name="Lindquist E."/>
            <person name="Lilly W."/>
            <person name="Lucas S."/>
            <person name="Morin E."/>
            <person name="Murat C."/>
            <person name="Oguiza J.A."/>
            <person name="Park J."/>
            <person name="Pisabarro A.G."/>
            <person name="Riley R."/>
            <person name="Rosling A."/>
            <person name="Salamov A."/>
            <person name="Schmidt O."/>
            <person name="Schmutz J."/>
            <person name="Skrede I."/>
            <person name="Stenlid J."/>
            <person name="Wiebenga A."/>
            <person name="Xie X."/>
            <person name="Kuees U."/>
            <person name="Hibbett D.S."/>
            <person name="Hoffmeister D."/>
            <person name="Hoegberg N."/>
            <person name="Martin F."/>
            <person name="Grigoriev I.V."/>
            <person name="Watkinson S.C."/>
        </authorList>
    </citation>
    <scope>NUCLEOTIDE SEQUENCE [LARGE SCALE GENOMIC DNA]</scope>
    <source>
        <strain evidence="2">strain S7.3</strain>
    </source>
</reference>
<dbReference type="AlphaFoldDB" id="F8Q424"/>
<dbReference type="SUPFAM" id="SSF82171">
    <property type="entry name" value="DPP6 N-terminal domain-like"/>
    <property type="match status" value="1"/>
</dbReference>
<proteinExistence type="predicted"/>
<dbReference type="HOGENOM" id="CLU_1200423_0_0_1"/>
<dbReference type="Proteomes" id="UP000008063">
    <property type="component" value="Unassembled WGS sequence"/>
</dbReference>
<accession>F8Q424</accession>
<evidence type="ECO:0000313" key="2">
    <source>
        <dbReference type="Proteomes" id="UP000008063"/>
    </source>
</evidence>